<dbReference type="PANTHER" id="PTHR23048:SF0">
    <property type="entry name" value="CALMODULIN LIKE 3"/>
    <property type="match status" value="1"/>
</dbReference>
<feature type="domain" description="EF-hand" evidence="4">
    <location>
        <begin position="148"/>
        <end position="183"/>
    </location>
</feature>
<evidence type="ECO:0000256" key="2">
    <source>
        <dbReference type="ARBA" id="ARBA00022837"/>
    </source>
</evidence>
<feature type="domain" description="EF-hand" evidence="4">
    <location>
        <begin position="1"/>
        <end position="28"/>
    </location>
</feature>
<reference evidence="5" key="1">
    <citation type="submission" date="2020-03" db="EMBL/GenBank/DDBJ databases">
        <title>Transcriptomic Profiling of the Digestive Tract of the Rat Flea, Xenopsylla cheopis, Following Blood Feeding and Infection with Yersinia pestis.</title>
        <authorList>
            <person name="Bland D.M."/>
            <person name="Martens C.A."/>
            <person name="Virtaneva K."/>
            <person name="Kanakabandi K."/>
            <person name="Long D."/>
            <person name="Rosenke R."/>
            <person name="Saturday G.A."/>
            <person name="Hoyt F.H."/>
            <person name="Bruno D.P."/>
            <person name="Ribeiro J.M.C."/>
            <person name="Hinnebusch J."/>
        </authorList>
    </citation>
    <scope>NUCLEOTIDE SEQUENCE</scope>
</reference>
<proteinExistence type="predicted"/>
<evidence type="ECO:0000256" key="3">
    <source>
        <dbReference type="SAM" id="MobiDB-lite"/>
    </source>
</evidence>
<keyword evidence="1" id="KW-0677">Repeat</keyword>
<protein>
    <submittedName>
        <fullName evidence="5">Putative calmodulin</fullName>
    </submittedName>
</protein>
<dbReference type="Pfam" id="PF13833">
    <property type="entry name" value="EF-hand_8"/>
    <property type="match status" value="1"/>
</dbReference>
<organism evidence="5">
    <name type="scientific">Xenopsylla cheopis</name>
    <name type="common">Oriental rat flea</name>
    <name type="synonym">Pulex cheopis</name>
    <dbReference type="NCBI Taxonomy" id="163159"/>
    <lineage>
        <taxon>Eukaryota</taxon>
        <taxon>Metazoa</taxon>
        <taxon>Ecdysozoa</taxon>
        <taxon>Arthropoda</taxon>
        <taxon>Hexapoda</taxon>
        <taxon>Insecta</taxon>
        <taxon>Pterygota</taxon>
        <taxon>Neoptera</taxon>
        <taxon>Endopterygota</taxon>
        <taxon>Siphonaptera</taxon>
        <taxon>Pulicidae</taxon>
        <taxon>Xenopsyllinae</taxon>
        <taxon>Xenopsylla</taxon>
    </lineage>
</organism>
<dbReference type="SUPFAM" id="SSF47473">
    <property type="entry name" value="EF-hand"/>
    <property type="match status" value="1"/>
</dbReference>
<dbReference type="InterPro" id="IPR050230">
    <property type="entry name" value="CALM/Myosin/TropC-like"/>
</dbReference>
<dbReference type="InterPro" id="IPR011992">
    <property type="entry name" value="EF-hand-dom_pair"/>
</dbReference>
<dbReference type="AlphaFoldDB" id="A0A6M2DWA1"/>
<accession>A0A6M2DWA1</accession>
<feature type="domain" description="EF-hand" evidence="4">
    <location>
        <begin position="112"/>
        <end position="147"/>
    </location>
</feature>
<dbReference type="SMART" id="SM00054">
    <property type="entry name" value="EFh"/>
    <property type="match status" value="5"/>
</dbReference>
<dbReference type="GO" id="GO:0016460">
    <property type="term" value="C:myosin II complex"/>
    <property type="evidence" value="ECO:0007669"/>
    <property type="project" value="TreeGrafter"/>
</dbReference>
<feature type="domain" description="EF-hand" evidence="4">
    <location>
        <begin position="39"/>
        <end position="74"/>
    </location>
</feature>
<dbReference type="Pfam" id="PF13499">
    <property type="entry name" value="EF-hand_7"/>
    <property type="match status" value="2"/>
</dbReference>
<sequence length="201" mass="22579">MVSEADFNEDGVIDYDEFVGLVMLLGENMSGGAVKLSPQQKQQFRSAFAVFDKDGDGKITARELGEVMRSLGQNPTEAEIIDMINDIDTDNSGFIDFDEFCIMMTKMLASKDVAEDLKAAFKVFDRDGNGFIDASELRYIMTNLGERLTEDEVDMMMREADLNGDGVIDYEEFVIMMTRGTPGPSHSHSYETHKKQPKRLK</sequence>
<dbReference type="InterPro" id="IPR002048">
    <property type="entry name" value="EF_hand_dom"/>
</dbReference>
<dbReference type="GO" id="GO:0005509">
    <property type="term" value="F:calcium ion binding"/>
    <property type="evidence" value="ECO:0007669"/>
    <property type="project" value="InterPro"/>
</dbReference>
<name>A0A6M2DWA1_XENCH</name>
<dbReference type="PROSITE" id="PS00018">
    <property type="entry name" value="EF_HAND_1"/>
    <property type="match status" value="5"/>
</dbReference>
<dbReference type="EMBL" id="GIIL01005615">
    <property type="protein sequence ID" value="NOV49341.1"/>
    <property type="molecule type" value="Transcribed_RNA"/>
</dbReference>
<dbReference type="PANTHER" id="PTHR23048">
    <property type="entry name" value="MYOSIN LIGHT CHAIN 1, 3"/>
    <property type="match status" value="1"/>
</dbReference>
<dbReference type="PROSITE" id="PS50222">
    <property type="entry name" value="EF_HAND_2"/>
    <property type="match status" value="5"/>
</dbReference>
<feature type="domain" description="EF-hand" evidence="4">
    <location>
        <begin position="75"/>
        <end position="110"/>
    </location>
</feature>
<feature type="region of interest" description="Disordered" evidence="3">
    <location>
        <begin position="180"/>
        <end position="201"/>
    </location>
</feature>
<keyword evidence="2" id="KW-0106">Calcium</keyword>
<evidence type="ECO:0000313" key="5">
    <source>
        <dbReference type="EMBL" id="NOV49341.1"/>
    </source>
</evidence>
<evidence type="ECO:0000259" key="4">
    <source>
        <dbReference type="PROSITE" id="PS50222"/>
    </source>
</evidence>
<dbReference type="CDD" id="cd00051">
    <property type="entry name" value="EFh"/>
    <property type="match status" value="1"/>
</dbReference>
<evidence type="ECO:0000256" key="1">
    <source>
        <dbReference type="ARBA" id="ARBA00022737"/>
    </source>
</evidence>
<dbReference type="FunFam" id="1.10.238.10:FF:000178">
    <property type="entry name" value="Calmodulin-2 A"/>
    <property type="match status" value="1"/>
</dbReference>
<dbReference type="Gene3D" id="1.10.238.10">
    <property type="entry name" value="EF-hand"/>
    <property type="match status" value="2"/>
</dbReference>
<dbReference type="InterPro" id="IPR018247">
    <property type="entry name" value="EF_Hand_1_Ca_BS"/>
</dbReference>